<dbReference type="InParanoid" id="A0A7L9FG14"/>
<dbReference type="InterPro" id="IPR029062">
    <property type="entry name" value="Class_I_gatase-like"/>
</dbReference>
<evidence type="ECO:0000313" key="2">
    <source>
        <dbReference type="EMBL" id="QOJ78740.1"/>
    </source>
</evidence>
<keyword evidence="1" id="KW-0812">Transmembrane</keyword>
<dbReference type="RefSeq" id="WP_192818712.1">
    <property type="nucleotide sequence ID" value="NZ_CP062310.1"/>
</dbReference>
<dbReference type="SUPFAM" id="SSF52317">
    <property type="entry name" value="Class I glutamine amidotransferase-like"/>
    <property type="match status" value="1"/>
</dbReference>
<sequence length="348" mass="38585">MKQKLITLGIVLAVLLAFSILKATTQPAVVVAVDLGHGESDKYLNYIMGNITFVNWKVIKGPINESVLKDVDILLLGQPTVALSPDEMTAIKNWLNSGNKVLYIGGDSDYGPGGKTITQINDLLAAIGTKLRLEHGAVYSDNPDVTAKAFYRMLVFVEPDPDTLLRTDMVKENIKLPILMHGPGCVIWVDEQGKYHDPVKETYPGLIRLVWAHKSYIGDNTPPTPYLYDLMTYGKGTGDHDFVMYAAEYWPDKNVLIVLAGESIYGDYEPAWSSQYYGKSLDGPTFVTNLVKWWVYVVREVPSQRAAQQQQQLILLTVGAVVVVAAVVVALFLVRKRRPQAKAEQAKS</sequence>
<dbReference type="EMBL" id="CP062310">
    <property type="protein sequence ID" value="QOJ78740.1"/>
    <property type="molecule type" value="Genomic_DNA"/>
</dbReference>
<gene>
    <name evidence="2" type="ORF">IG193_08320</name>
</gene>
<evidence type="ECO:0000313" key="3">
    <source>
        <dbReference type="Proteomes" id="UP000594121"/>
    </source>
</evidence>
<name>A0A7L9FG14_9CREN</name>
<dbReference type="AlphaFoldDB" id="A0A7L9FG14"/>
<dbReference type="GeneID" id="59149894"/>
<dbReference type="KEGG" id="thel:IG193_08320"/>
<proteinExistence type="predicted"/>
<reference evidence="2 3" key="1">
    <citation type="submission" date="2020-10" db="EMBL/GenBank/DDBJ databases">
        <title>Thermofilum lucidum 3507LT sp. nov. a novel member of Thermofilaceae family isolated from Chile hot spring, and proposal of description order Thermofilales.</title>
        <authorList>
            <person name="Zayulina K.S."/>
            <person name="Elcheninov A.G."/>
            <person name="Toshchakov S.V."/>
            <person name="Kublanov I.V."/>
        </authorList>
    </citation>
    <scope>NUCLEOTIDE SEQUENCE [LARGE SCALE GENOMIC DNA]</scope>
    <source>
        <strain evidence="2 3">3507LT</strain>
    </source>
</reference>
<organism evidence="2 3">
    <name type="scientific">Infirmifilum lucidum</name>
    <dbReference type="NCBI Taxonomy" id="2776706"/>
    <lineage>
        <taxon>Archaea</taxon>
        <taxon>Thermoproteota</taxon>
        <taxon>Thermoprotei</taxon>
        <taxon>Thermofilales</taxon>
        <taxon>Thermofilaceae</taxon>
        <taxon>Infirmifilum</taxon>
    </lineage>
</organism>
<protein>
    <submittedName>
        <fullName evidence="2">Uncharacterized protein</fullName>
    </submittedName>
</protein>
<evidence type="ECO:0000256" key="1">
    <source>
        <dbReference type="SAM" id="Phobius"/>
    </source>
</evidence>
<accession>A0A7L9FG14</accession>
<keyword evidence="3" id="KW-1185">Reference proteome</keyword>
<keyword evidence="1" id="KW-1133">Transmembrane helix</keyword>
<keyword evidence="1" id="KW-0472">Membrane</keyword>
<feature type="transmembrane region" description="Helical" evidence="1">
    <location>
        <begin position="313"/>
        <end position="334"/>
    </location>
</feature>
<dbReference type="Proteomes" id="UP000594121">
    <property type="component" value="Chromosome"/>
</dbReference>